<dbReference type="Proteomes" id="UP000185680">
    <property type="component" value="Chromosome"/>
</dbReference>
<feature type="transmembrane region" description="Helical" evidence="7">
    <location>
        <begin position="291"/>
        <end position="310"/>
    </location>
</feature>
<evidence type="ECO:0000313" key="11">
    <source>
        <dbReference type="Proteomes" id="UP000185680"/>
    </source>
</evidence>
<name>A0A167HV87_9BURK</name>
<evidence type="ECO:0000256" key="1">
    <source>
        <dbReference type="ARBA" id="ARBA00004651"/>
    </source>
</evidence>
<evidence type="ECO:0008006" key="12">
    <source>
        <dbReference type="Google" id="ProtNLM"/>
    </source>
</evidence>
<evidence type="ECO:0000256" key="7">
    <source>
        <dbReference type="SAM" id="Phobius"/>
    </source>
</evidence>
<comment type="similarity">
    <text evidence="2">Belongs to the polysaccharide synthase family.</text>
</comment>
<dbReference type="AlphaFoldDB" id="A0A167HV87"/>
<dbReference type="EMBL" id="LVWD01000013">
    <property type="protein sequence ID" value="OAD41782.1"/>
    <property type="molecule type" value="Genomic_DNA"/>
</dbReference>
<keyword evidence="5 7" id="KW-1133">Transmembrane helix</keyword>
<sequence length="437" mass="49769">MINVKGELFTTSVSFGAMAVLRLVSSMVLTRLLYPEAFGIMTMISSVVFVIEMMSDVGIVGLLIRHEKGDHPTYLNTMWTVRLMRSCSNGVLLFLAAPWVAEWYDTPALADALRLFSLWFLMFGLESVSFILAVRYKNTRVVNFTELFCLLVSTLFSIAYSYQSRDYHGILYGMLLNRFLNTLISYRFYPEHKHRLTLDKTATKDLFHFAKFVMPSSMITLAVSQYDKIIFLKLFDLKLLGLYSLASNLSAPLDGLVTKISRTLLYPRCAEYFREDPSTFLQRYYTENTKLHALLLVLPAALLGVATLVVDVLYDSRYAFAGVILQAFAVRSIILPFSSTAEDLLVASGRTHIQLIGNIIRLCYLVPAVFIGYHFFGFEGFIYFAMLEMLPTVLYYNWVQSQLGLILFRYEGLRLGFVIATAFLSFGAAELLRRLFL</sequence>
<evidence type="ECO:0000313" key="10">
    <source>
        <dbReference type="Proteomes" id="UP000185657"/>
    </source>
</evidence>
<keyword evidence="3" id="KW-1003">Cell membrane</keyword>
<protein>
    <recommendedName>
        <fullName evidence="12">Polysaccharide biosynthesis protein</fullName>
    </recommendedName>
</protein>
<feature type="transmembrane region" description="Helical" evidence="7">
    <location>
        <begin position="411"/>
        <end position="429"/>
    </location>
</feature>
<feature type="transmembrane region" description="Helical" evidence="7">
    <location>
        <begin position="83"/>
        <end position="101"/>
    </location>
</feature>
<organism evidence="8 11">
    <name type="scientific">Hydrogenophaga crassostreae</name>
    <dbReference type="NCBI Taxonomy" id="1763535"/>
    <lineage>
        <taxon>Bacteria</taxon>
        <taxon>Pseudomonadati</taxon>
        <taxon>Pseudomonadota</taxon>
        <taxon>Betaproteobacteria</taxon>
        <taxon>Burkholderiales</taxon>
        <taxon>Comamonadaceae</taxon>
        <taxon>Hydrogenophaga</taxon>
    </lineage>
</organism>
<evidence type="ECO:0000313" key="8">
    <source>
        <dbReference type="EMBL" id="AOW13491.1"/>
    </source>
</evidence>
<evidence type="ECO:0000256" key="6">
    <source>
        <dbReference type="ARBA" id="ARBA00023136"/>
    </source>
</evidence>
<dbReference type="KEGG" id="hyl:LPB072_12120"/>
<evidence type="ECO:0000313" key="9">
    <source>
        <dbReference type="EMBL" id="OAD41782.1"/>
    </source>
</evidence>
<reference evidence="9 10" key="1">
    <citation type="submission" date="2016-02" db="EMBL/GenBank/DDBJ databases">
        <title>Draft genome sequence of Hydrogenophaga sp. LPB0072.</title>
        <authorList>
            <person name="Shin S.-K."/>
            <person name="Yi H."/>
        </authorList>
    </citation>
    <scope>NUCLEOTIDE SEQUENCE [LARGE SCALE GENOMIC DNA]</scope>
    <source>
        <strain evidence="9 10">LPB0072</strain>
    </source>
</reference>
<dbReference type="InterPro" id="IPR050833">
    <property type="entry name" value="Poly_Biosynth_Transport"/>
</dbReference>
<dbReference type="EMBL" id="CP017476">
    <property type="protein sequence ID" value="AOW13491.1"/>
    <property type="molecule type" value="Genomic_DNA"/>
</dbReference>
<feature type="transmembrane region" description="Helical" evidence="7">
    <location>
        <begin position="381"/>
        <end position="399"/>
    </location>
</feature>
<feature type="transmembrane region" description="Helical" evidence="7">
    <location>
        <begin position="355"/>
        <end position="375"/>
    </location>
</feature>
<reference evidence="8 11" key="2">
    <citation type="submission" date="2016-10" db="EMBL/GenBank/DDBJ databases">
        <title>Hydorgenophaga sp. LPB0072 isolated from gastropod.</title>
        <authorList>
            <person name="Kim E."/>
            <person name="Yi H."/>
        </authorList>
    </citation>
    <scope>NUCLEOTIDE SEQUENCE [LARGE SCALE GENOMIC DNA]</scope>
    <source>
        <strain evidence="8 11">LPB0072</strain>
    </source>
</reference>
<accession>A0A167HV87</accession>
<dbReference type="PANTHER" id="PTHR30250">
    <property type="entry name" value="PST FAMILY PREDICTED COLANIC ACID TRANSPORTER"/>
    <property type="match status" value="1"/>
</dbReference>
<proteinExistence type="inferred from homology"/>
<evidence type="ECO:0000256" key="4">
    <source>
        <dbReference type="ARBA" id="ARBA00022692"/>
    </source>
</evidence>
<dbReference type="RefSeq" id="WP_066090034.1">
    <property type="nucleotide sequence ID" value="NZ_CP017476.1"/>
</dbReference>
<comment type="subcellular location">
    <subcellularLocation>
        <location evidence="1">Cell membrane</location>
        <topology evidence="1">Multi-pass membrane protein</topology>
    </subcellularLocation>
</comment>
<dbReference type="STRING" id="1763535.LPB072_12120"/>
<evidence type="ECO:0000256" key="3">
    <source>
        <dbReference type="ARBA" id="ARBA00022475"/>
    </source>
</evidence>
<evidence type="ECO:0000256" key="5">
    <source>
        <dbReference type="ARBA" id="ARBA00022989"/>
    </source>
</evidence>
<keyword evidence="4 7" id="KW-0812">Transmembrane</keyword>
<dbReference type="PANTHER" id="PTHR30250:SF10">
    <property type="entry name" value="LIPOPOLYSACCHARIDE BIOSYNTHESIS PROTEIN WZXC"/>
    <property type="match status" value="1"/>
</dbReference>
<keyword evidence="10" id="KW-1185">Reference proteome</keyword>
<gene>
    <name evidence="8" type="ORF">LPB072_12120</name>
    <name evidence="9" type="ORF">LPB72_10745</name>
</gene>
<feature type="transmembrane region" description="Helical" evidence="7">
    <location>
        <begin position="141"/>
        <end position="163"/>
    </location>
</feature>
<dbReference type="Pfam" id="PF13440">
    <property type="entry name" value="Polysacc_synt_3"/>
    <property type="match status" value="1"/>
</dbReference>
<keyword evidence="6 7" id="KW-0472">Membrane</keyword>
<dbReference type="GO" id="GO:0005886">
    <property type="term" value="C:plasma membrane"/>
    <property type="evidence" value="ECO:0007669"/>
    <property type="project" value="UniProtKB-SubCell"/>
</dbReference>
<feature type="transmembrane region" description="Helical" evidence="7">
    <location>
        <begin position="316"/>
        <end position="334"/>
    </location>
</feature>
<feature type="transmembrane region" description="Helical" evidence="7">
    <location>
        <begin position="113"/>
        <end position="134"/>
    </location>
</feature>
<feature type="transmembrane region" description="Helical" evidence="7">
    <location>
        <begin position="169"/>
        <end position="189"/>
    </location>
</feature>
<dbReference type="Proteomes" id="UP000185657">
    <property type="component" value="Unassembled WGS sequence"/>
</dbReference>
<feature type="transmembrane region" description="Helical" evidence="7">
    <location>
        <begin position="40"/>
        <end position="63"/>
    </location>
</feature>
<feature type="transmembrane region" description="Helical" evidence="7">
    <location>
        <begin position="12"/>
        <end position="34"/>
    </location>
</feature>
<evidence type="ECO:0000256" key="2">
    <source>
        <dbReference type="ARBA" id="ARBA00007430"/>
    </source>
</evidence>